<keyword evidence="3" id="KW-1185">Reference proteome</keyword>
<dbReference type="Proteomes" id="UP001498398">
    <property type="component" value="Unassembled WGS sequence"/>
</dbReference>
<organism evidence="2 3">
    <name type="scientific">Marasmiellus scandens</name>
    <dbReference type="NCBI Taxonomy" id="2682957"/>
    <lineage>
        <taxon>Eukaryota</taxon>
        <taxon>Fungi</taxon>
        <taxon>Dikarya</taxon>
        <taxon>Basidiomycota</taxon>
        <taxon>Agaricomycotina</taxon>
        <taxon>Agaricomycetes</taxon>
        <taxon>Agaricomycetidae</taxon>
        <taxon>Agaricales</taxon>
        <taxon>Marasmiineae</taxon>
        <taxon>Omphalotaceae</taxon>
        <taxon>Marasmiellus</taxon>
    </lineage>
</organism>
<protein>
    <submittedName>
        <fullName evidence="2">Uncharacterized protein</fullName>
    </submittedName>
</protein>
<accession>A0ABR1IVK5</accession>
<gene>
    <name evidence="2" type="ORF">VKT23_016365</name>
</gene>
<name>A0ABR1IVK5_9AGAR</name>
<evidence type="ECO:0000256" key="1">
    <source>
        <dbReference type="SAM" id="MobiDB-lite"/>
    </source>
</evidence>
<evidence type="ECO:0000313" key="2">
    <source>
        <dbReference type="EMBL" id="KAK7442091.1"/>
    </source>
</evidence>
<dbReference type="EMBL" id="JBANRG010000060">
    <property type="protein sequence ID" value="KAK7442091.1"/>
    <property type="molecule type" value="Genomic_DNA"/>
</dbReference>
<feature type="region of interest" description="Disordered" evidence="1">
    <location>
        <begin position="209"/>
        <end position="287"/>
    </location>
</feature>
<feature type="compositionally biased region" description="Basic and acidic residues" evidence="1">
    <location>
        <begin position="236"/>
        <end position="245"/>
    </location>
</feature>
<proteinExistence type="predicted"/>
<reference evidence="2 3" key="1">
    <citation type="submission" date="2024-01" db="EMBL/GenBank/DDBJ databases">
        <title>A draft genome for the cacao thread blight pathogen Marasmiellus scandens.</title>
        <authorList>
            <person name="Baruah I.K."/>
            <person name="Leung J."/>
            <person name="Bukari Y."/>
            <person name="Amoako-Attah I."/>
            <person name="Meinhardt L.W."/>
            <person name="Bailey B.A."/>
            <person name="Cohen S.P."/>
        </authorList>
    </citation>
    <scope>NUCLEOTIDE SEQUENCE [LARGE SCALE GENOMIC DNA]</scope>
    <source>
        <strain evidence="2 3">GH-19</strain>
    </source>
</reference>
<comment type="caution">
    <text evidence="2">The sequence shown here is derived from an EMBL/GenBank/DDBJ whole genome shotgun (WGS) entry which is preliminary data.</text>
</comment>
<sequence>MTIALEPSISYSEHFFCTSTIRETTWALCHVLSKGNDLADHDHPEHRTFIAIILAYWSRELASVTEPYFERDDLGHLPNVLEHDTLLGVLHLINLLDLGPMLWSETYYDPLNPDVSLHEKLYAEATEYAARIEWWLHENVTLKDEDQTIFSVSSLHLNVLGNFTSPLVESVHAATDPQVLKQQFGQFMIKQYRSLYAEENGPYQKSWDLSQQSHEHSFGSGDGIPKFSVQRATSKGKAERQKDEQAIVDTWLHIRHSRYPTSGDTSSKRKTPPDDADNSQSKKSRRE</sequence>
<evidence type="ECO:0000313" key="3">
    <source>
        <dbReference type="Proteomes" id="UP001498398"/>
    </source>
</evidence>